<sequence>MVCETGIRVRWACSLYPILARRRHGIARTCEYLAWLDICNILLRPRLLQKRLDGSRLLSHPTKNIKTACKFNELNQTPQISKTSGSPNSRLASFKTA</sequence>
<organism evidence="2">
    <name type="scientific">Siphoviridae sp. ctt5z12</name>
    <dbReference type="NCBI Taxonomy" id="2823604"/>
    <lineage>
        <taxon>Viruses</taxon>
        <taxon>Duplodnaviria</taxon>
        <taxon>Heunggongvirae</taxon>
        <taxon>Uroviricota</taxon>
        <taxon>Caudoviricetes</taxon>
    </lineage>
</organism>
<evidence type="ECO:0000256" key="1">
    <source>
        <dbReference type="SAM" id="MobiDB-lite"/>
    </source>
</evidence>
<protein>
    <submittedName>
        <fullName evidence="2">Uncharacterized protein</fullName>
    </submittedName>
</protein>
<name>A0A8S5LC46_9CAUD</name>
<reference evidence="2" key="1">
    <citation type="journal article" date="2021" name="Proc. Natl. Acad. Sci. U.S.A.">
        <title>A Catalog of Tens of Thousands of Viruses from Human Metagenomes Reveals Hidden Associations with Chronic Diseases.</title>
        <authorList>
            <person name="Tisza M.J."/>
            <person name="Buck C.B."/>
        </authorList>
    </citation>
    <scope>NUCLEOTIDE SEQUENCE</scope>
    <source>
        <strain evidence="2">Ctt5z12</strain>
    </source>
</reference>
<proteinExistence type="predicted"/>
<feature type="region of interest" description="Disordered" evidence="1">
    <location>
        <begin position="76"/>
        <end position="97"/>
    </location>
</feature>
<dbReference type="EMBL" id="BK014676">
    <property type="protein sequence ID" value="DAD67435.1"/>
    <property type="molecule type" value="Genomic_DNA"/>
</dbReference>
<evidence type="ECO:0000313" key="2">
    <source>
        <dbReference type="EMBL" id="DAD67435.1"/>
    </source>
</evidence>
<accession>A0A8S5LC46</accession>